<comment type="caution">
    <text evidence="3">The sequence shown here is derived from an EMBL/GenBank/DDBJ whole genome shotgun (WGS) entry which is preliminary data.</text>
</comment>
<dbReference type="EMBL" id="QGTR01000001">
    <property type="protein sequence ID" value="PWW04357.1"/>
    <property type="molecule type" value="Genomic_DNA"/>
</dbReference>
<protein>
    <submittedName>
        <fullName evidence="3">Uncharacterized protein DUF3971</fullName>
    </submittedName>
</protein>
<dbReference type="Pfam" id="PF13116">
    <property type="entry name" value="YhdP"/>
    <property type="match status" value="1"/>
</dbReference>
<feature type="domain" description="YhdP central" evidence="2">
    <location>
        <begin position="437"/>
        <end position="884"/>
    </location>
</feature>
<proteinExistence type="predicted"/>
<dbReference type="InterPro" id="IPR025263">
    <property type="entry name" value="YhdP_central"/>
</dbReference>
<dbReference type="AlphaFoldDB" id="A0A317PTU1"/>
<name>A0A317PTU1_9HYPH</name>
<keyword evidence="1" id="KW-1133">Transmembrane helix</keyword>
<dbReference type="Proteomes" id="UP000246352">
    <property type="component" value="Unassembled WGS sequence"/>
</dbReference>
<keyword evidence="4" id="KW-1185">Reference proteome</keyword>
<feature type="transmembrane region" description="Helical" evidence="1">
    <location>
        <begin position="48"/>
        <end position="70"/>
    </location>
</feature>
<keyword evidence="1" id="KW-0812">Transmembrane</keyword>
<dbReference type="OrthoDB" id="7161641at2"/>
<accession>A0A317PTU1</accession>
<evidence type="ECO:0000259" key="2">
    <source>
        <dbReference type="Pfam" id="PF13116"/>
    </source>
</evidence>
<evidence type="ECO:0000256" key="1">
    <source>
        <dbReference type="SAM" id="Phobius"/>
    </source>
</evidence>
<reference evidence="3 4" key="1">
    <citation type="submission" date="2018-05" db="EMBL/GenBank/DDBJ databases">
        <title>Genomic Encyclopedia of Type Strains, Phase IV (KMG-IV): sequencing the most valuable type-strain genomes for metagenomic binning, comparative biology and taxonomic classification.</title>
        <authorList>
            <person name="Goeker M."/>
        </authorList>
    </citation>
    <scope>NUCLEOTIDE SEQUENCE [LARGE SCALE GENOMIC DNA]</scope>
    <source>
        <strain evidence="3 4">DSM 16791</strain>
    </source>
</reference>
<organism evidence="3 4">
    <name type="scientific">Hoeflea marina</name>
    <dbReference type="NCBI Taxonomy" id="274592"/>
    <lineage>
        <taxon>Bacteria</taxon>
        <taxon>Pseudomonadati</taxon>
        <taxon>Pseudomonadota</taxon>
        <taxon>Alphaproteobacteria</taxon>
        <taxon>Hyphomicrobiales</taxon>
        <taxon>Rhizobiaceae</taxon>
        <taxon>Hoeflea</taxon>
    </lineage>
</organism>
<evidence type="ECO:0000313" key="3">
    <source>
        <dbReference type="EMBL" id="PWW04357.1"/>
    </source>
</evidence>
<evidence type="ECO:0000313" key="4">
    <source>
        <dbReference type="Proteomes" id="UP000246352"/>
    </source>
</evidence>
<sequence length="1131" mass="119500">MPETPIEEVWFDKRDIVSLHELPSAQAHDPIIVQAHHGGQGGGHLRRLTGFILGLAALLAIVLGGLFIVIERGWADQFIYDRARLALAKAVGPDYVTELSSAVVRVTPRGRLALEARGVTITPADPAGQPTRAARVRLVLEPMALATGDIEVASIEISGIAVTAPQGRSFQLSNFSGLRIDALEGLVESAFVTLNMLARTIDARQTRLMKVTDLTVAGVGEPLQVREATLTRAAHGGLRIAAQVSQGSRMFALDAQAEGDPGESSLSRIAGTVDGLDVDFDFGELEDRKFGALTTVGLTFRAERAGPEADPVLEISAQASPGTLTMGGIASELVNAELNLSYVASARKIEIMPSRITVGDTVLPFTGGLIDNDRLPGAKGEGIAFDLVVKNGVAAPGDSEDLPIRFDAKAFGRFLPLENRIIADELAVVAGAGSVIGSASFGFVQGKSPEINLYAETARLPTAAARQLWPYWLGRKGRQWVLNNLYGGTIRNGRIQLAIPSGHFRLGEKVPFTDDEFQIDFDIERARINVAGDIPPLRDTLGHLTLRGTSVKVDVNSATAYFPTGRTVAVRDGVFAIPNTDEQPLMADLNLAVSGDADAVAELITYHPIKALDRIGLVPNDLSGAITSRVQARFGLIQTQSPPAPDWKVDLQLDDVDISQPVEGRILTELNGSLVVTPDRAELKADALVDSVPFTLDVVQPVGTSKVAARRVISGTLDDKAREKLAPGTAALISGPVGFTMDGGGSAASKVELDLKRAVITIPGFGWTKSAGIAAKASFDLAATPKTTSLSDFKFSGDGFAMVGALTISDGRLSQAKFSQVALSPRDDYRLSVDRTKQGYRMAVSGNAIDLRPLIATVKQSVAKADGGNDTSPVIDVEGKVDTVYGFFDEKLSAAAVRYSGQGDRADLIDFKAVTSSGQAAILAASGSKGGGESIEITSGDAGAFARFAGVYDKVQGGLLNIRLSRDGGKARRGVIDIRNFSVVGEKRLDSLVSTKTGADGRSLNDVASGRINSSTAKFDVANARVDAGQGQLVVREGILRGPEIGASYQGTLYDRQGNMDMTGTFMPAYALNSLFAELPIIGAILGNGRDRGLFGITFRLAGKAASPNLTINPLSAIAPGVFRSIFEFRN</sequence>
<dbReference type="RefSeq" id="WP_158284858.1">
    <property type="nucleotide sequence ID" value="NZ_QGTR01000001.1"/>
</dbReference>
<keyword evidence="1" id="KW-0472">Membrane</keyword>
<gene>
    <name evidence="3" type="ORF">DFR52_1011055</name>
</gene>